<reference evidence="1 2" key="1">
    <citation type="submission" date="2019-03" db="EMBL/GenBank/DDBJ databases">
        <title>Genomic Encyclopedia of Archaeal and Bacterial Type Strains, Phase II (KMG-II): from individual species to whole genera.</title>
        <authorList>
            <person name="Goeker M."/>
        </authorList>
    </citation>
    <scope>NUCLEOTIDE SEQUENCE [LARGE SCALE GENOMIC DNA]</scope>
    <source>
        <strain evidence="1 2">DSM 28323</strain>
    </source>
</reference>
<keyword evidence="2" id="KW-1185">Reference proteome</keyword>
<dbReference type="InterPro" id="IPR032676">
    <property type="entry name" value="YkuD_2"/>
</dbReference>
<dbReference type="Proteomes" id="UP000295741">
    <property type="component" value="Unassembled WGS sequence"/>
</dbReference>
<gene>
    <name evidence="1" type="ORF">BC659_1420</name>
</gene>
<dbReference type="AlphaFoldDB" id="A0A4R6J3H4"/>
<accession>A0A4R6J3H4</accession>
<organism evidence="1 2">
    <name type="scientific">Sediminibacterium goheungense</name>
    <dbReference type="NCBI Taxonomy" id="1086393"/>
    <lineage>
        <taxon>Bacteria</taxon>
        <taxon>Pseudomonadati</taxon>
        <taxon>Bacteroidota</taxon>
        <taxon>Chitinophagia</taxon>
        <taxon>Chitinophagales</taxon>
        <taxon>Chitinophagaceae</taxon>
        <taxon>Sediminibacterium</taxon>
    </lineage>
</organism>
<evidence type="ECO:0000313" key="1">
    <source>
        <dbReference type="EMBL" id="TDO29331.1"/>
    </source>
</evidence>
<dbReference type="EMBL" id="SNWP01000010">
    <property type="protein sequence ID" value="TDO29331.1"/>
    <property type="molecule type" value="Genomic_DNA"/>
</dbReference>
<sequence length="245" mass="27231">MNKQQKKSLFSAVISALLISLVFSLTGYTVKTSPASKSITRPTYHDAITEDALNLYETLDLDKLGLSRQALLYALKGYKKLQEKGQLTNDAILSVIDFSLPSTQKRFFVIDLTNDRLLYHTYVSHGKNSGKLVAQRFSNRSSSYQSSLGFYTTGPTYIGKHGFSLRLVGQEKGINDKALQRGIVIHSADYASETFARQQGYLGRSQGCPAIPEEVHKDLIQTIQNGSCLFIYSPAAVYSRQSKLI</sequence>
<name>A0A4R6J3H4_9BACT</name>
<dbReference type="PANTHER" id="PTHR38477:SF1">
    <property type="entry name" value="MUREIN L,D-TRANSPEPTIDASE CATALYTIC DOMAIN FAMILY PROTEIN"/>
    <property type="match status" value="1"/>
</dbReference>
<protein>
    <submittedName>
        <fullName evidence="1">L,D-transpeptidase-like protein</fullName>
    </submittedName>
</protein>
<proteinExistence type="predicted"/>
<comment type="caution">
    <text evidence="1">The sequence shown here is derived from an EMBL/GenBank/DDBJ whole genome shotgun (WGS) entry which is preliminary data.</text>
</comment>
<dbReference type="PANTHER" id="PTHR38477">
    <property type="entry name" value="HYPOTHETICAL EXPORTED PROTEIN"/>
    <property type="match status" value="1"/>
</dbReference>
<dbReference type="OrthoDB" id="9815195at2"/>
<dbReference type="RefSeq" id="WP_133473936.1">
    <property type="nucleotide sequence ID" value="NZ_SNWP01000010.1"/>
</dbReference>
<evidence type="ECO:0000313" key="2">
    <source>
        <dbReference type="Proteomes" id="UP000295741"/>
    </source>
</evidence>
<dbReference type="Pfam" id="PF13645">
    <property type="entry name" value="YkuD_2"/>
    <property type="match status" value="1"/>
</dbReference>